<dbReference type="GO" id="GO:0031519">
    <property type="term" value="C:PcG protein complex"/>
    <property type="evidence" value="ECO:0007669"/>
    <property type="project" value="TreeGrafter"/>
</dbReference>
<evidence type="ECO:0000256" key="3">
    <source>
        <dbReference type="ARBA" id="ARBA00022771"/>
    </source>
</evidence>
<dbReference type="GO" id="GO:0000978">
    <property type="term" value="F:RNA polymerase II cis-regulatory region sequence-specific DNA binding"/>
    <property type="evidence" value="ECO:0007669"/>
    <property type="project" value="TreeGrafter"/>
</dbReference>
<keyword evidence="1" id="KW-0479">Metal-binding</keyword>
<evidence type="ECO:0000259" key="6">
    <source>
        <dbReference type="PROSITE" id="PS50157"/>
    </source>
</evidence>
<sequence>FVCSFSGCTRAFGDQPGLTRHITVSHGERPFVCEYEGCGRRFYDAAKLRRHHGAH</sequence>
<gene>
    <name evidence="7" type="ORF">THASP1DRAFT_8736</name>
</gene>
<keyword evidence="4" id="KW-0862">Zinc</keyword>
<dbReference type="PROSITE" id="PS50157">
    <property type="entry name" value="ZINC_FINGER_C2H2_2"/>
    <property type="match status" value="2"/>
</dbReference>
<dbReference type="GO" id="GO:0008270">
    <property type="term" value="F:zinc ion binding"/>
    <property type="evidence" value="ECO:0007669"/>
    <property type="project" value="UniProtKB-KW"/>
</dbReference>
<dbReference type="GO" id="GO:0000981">
    <property type="term" value="F:DNA-binding transcription factor activity, RNA polymerase II-specific"/>
    <property type="evidence" value="ECO:0007669"/>
    <property type="project" value="TreeGrafter"/>
</dbReference>
<evidence type="ECO:0000313" key="8">
    <source>
        <dbReference type="Proteomes" id="UP000271241"/>
    </source>
</evidence>
<keyword evidence="3 5" id="KW-0863">Zinc-finger</keyword>
<dbReference type="PANTHER" id="PTHR14003:SF19">
    <property type="entry name" value="YY2 TRANSCRIPTION FACTOR"/>
    <property type="match status" value="1"/>
</dbReference>
<dbReference type="SMART" id="SM00355">
    <property type="entry name" value="ZnF_C2H2"/>
    <property type="match status" value="2"/>
</dbReference>
<accession>A0A4V1IWL9</accession>
<evidence type="ECO:0000256" key="5">
    <source>
        <dbReference type="PROSITE-ProRule" id="PRU00042"/>
    </source>
</evidence>
<dbReference type="AlphaFoldDB" id="A0A4V1IWL9"/>
<organism evidence="7 8">
    <name type="scientific">Thamnocephalis sphaerospora</name>
    <dbReference type="NCBI Taxonomy" id="78915"/>
    <lineage>
        <taxon>Eukaryota</taxon>
        <taxon>Fungi</taxon>
        <taxon>Fungi incertae sedis</taxon>
        <taxon>Zoopagomycota</taxon>
        <taxon>Zoopagomycotina</taxon>
        <taxon>Zoopagomycetes</taxon>
        <taxon>Zoopagales</taxon>
        <taxon>Sigmoideomycetaceae</taxon>
        <taxon>Thamnocephalis</taxon>
    </lineage>
</organism>
<dbReference type="PANTHER" id="PTHR14003">
    <property type="entry name" value="TRANSCRIPTIONAL REPRESSOR PROTEIN YY"/>
    <property type="match status" value="1"/>
</dbReference>
<dbReference type="SUPFAM" id="SSF57667">
    <property type="entry name" value="beta-beta-alpha zinc fingers"/>
    <property type="match status" value="1"/>
</dbReference>
<dbReference type="InterPro" id="IPR036236">
    <property type="entry name" value="Znf_C2H2_sf"/>
</dbReference>
<dbReference type="InterPro" id="IPR013087">
    <property type="entry name" value="Znf_C2H2_type"/>
</dbReference>
<dbReference type="FunFam" id="3.30.160.60:FF:000125">
    <property type="entry name" value="Putative zinc finger protein 143"/>
    <property type="match status" value="1"/>
</dbReference>
<evidence type="ECO:0000256" key="1">
    <source>
        <dbReference type="ARBA" id="ARBA00022723"/>
    </source>
</evidence>
<dbReference type="PROSITE" id="PS00028">
    <property type="entry name" value="ZINC_FINGER_C2H2_1"/>
    <property type="match status" value="2"/>
</dbReference>
<dbReference type="OrthoDB" id="6077919at2759"/>
<proteinExistence type="predicted"/>
<protein>
    <recommendedName>
        <fullName evidence="6">C2H2-type domain-containing protein</fullName>
    </recommendedName>
</protein>
<feature type="non-terminal residue" evidence="7">
    <location>
        <position position="55"/>
    </location>
</feature>
<evidence type="ECO:0000256" key="2">
    <source>
        <dbReference type="ARBA" id="ARBA00022737"/>
    </source>
</evidence>
<evidence type="ECO:0000313" key="7">
    <source>
        <dbReference type="EMBL" id="RKP08019.1"/>
    </source>
</evidence>
<dbReference type="GO" id="GO:0005667">
    <property type="term" value="C:transcription regulator complex"/>
    <property type="evidence" value="ECO:0007669"/>
    <property type="project" value="TreeGrafter"/>
</dbReference>
<feature type="domain" description="C2H2-type" evidence="6">
    <location>
        <begin position="31"/>
        <end position="55"/>
    </location>
</feature>
<dbReference type="Proteomes" id="UP000271241">
    <property type="component" value="Unassembled WGS sequence"/>
</dbReference>
<name>A0A4V1IWL9_9FUNG</name>
<feature type="domain" description="C2H2-type" evidence="6">
    <location>
        <begin position="1"/>
        <end position="30"/>
    </location>
</feature>
<dbReference type="Pfam" id="PF00096">
    <property type="entry name" value="zf-C2H2"/>
    <property type="match status" value="2"/>
</dbReference>
<reference evidence="8" key="1">
    <citation type="journal article" date="2018" name="Nat. Microbiol.">
        <title>Leveraging single-cell genomics to expand the fungal tree of life.</title>
        <authorList>
            <person name="Ahrendt S.R."/>
            <person name="Quandt C.A."/>
            <person name="Ciobanu D."/>
            <person name="Clum A."/>
            <person name="Salamov A."/>
            <person name="Andreopoulos B."/>
            <person name="Cheng J.F."/>
            <person name="Woyke T."/>
            <person name="Pelin A."/>
            <person name="Henrissat B."/>
            <person name="Reynolds N.K."/>
            <person name="Benny G.L."/>
            <person name="Smith M.E."/>
            <person name="James T.Y."/>
            <person name="Grigoriev I.V."/>
        </authorList>
    </citation>
    <scope>NUCLEOTIDE SEQUENCE [LARGE SCALE GENOMIC DNA]</scope>
    <source>
        <strain evidence="8">RSA 1356</strain>
    </source>
</reference>
<dbReference type="Gene3D" id="3.30.160.60">
    <property type="entry name" value="Classic Zinc Finger"/>
    <property type="match status" value="2"/>
</dbReference>
<dbReference type="GO" id="GO:0000785">
    <property type="term" value="C:chromatin"/>
    <property type="evidence" value="ECO:0007669"/>
    <property type="project" value="TreeGrafter"/>
</dbReference>
<feature type="non-terminal residue" evidence="7">
    <location>
        <position position="1"/>
    </location>
</feature>
<keyword evidence="2" id="KW-0677">Repeat</keyword>
<dbReference type="EMBL" id="KZ992647">
    <property type="protein sequence ID" value="RKP08019.1"/>
    <property type="molecule type" value="Genomic_DNA"/>
</dbReference>
<evidence type="ECO:0000256" key="4">
    <source>
        <dbReference type="ARBA" id="ARBA00022833"/>
    </source>
</evidence>
<keyword evidence="8" id="KW-1185">Reference proteome</keyword>